<proteinExistence type="predicted"/>
<gene>
    <name evidence="4" type="ORF">LC603019_01155</name>
</gene>
<name>A0A5E3ZY19_9ACTN</name>
<feature type="domain" description="AB hydrolase-1" evidence="3">
    <location>
        <begin position="57"/>
        <end position="175"/>
    </location>
</feature>
<dbReference type="Proteomes" id="UP000324288">
    <property type="component" value="Chromosome"/>
</dbReference>
<feature type="chain" id="PRO_5023020092" description="AB hydrolase-1 domain-containing protein" evidence="2">
    <location>
        <begin position="32"/>
        <end position="328"/>
    </location>
</feature>
<reference evidence="4 5" key="1">
    <citation type="submission" date="2019-04" db="EMBL/GenBank/DDBJ databases">
        <authorList>
            <person name="Seth-Smith MB H."/>
            <person name="Seth-Smith H."/>
        </authorList>
    </citation>
    <scope>NUCLEOTIDE SEQUENCE [LARGE SCALE GENOMIC DNA]</scope>
    <source>
        <strain evidence="4">USB-603019</strain>
    </source>
</reference>
<feature type="region of interest" description="Disordered" evidence="1">
    <location>
        <begin position="304"/>
        <end position="328"/>
    </location>
</feature>
<dbReference type="EMBL" id="LR584267">
    <property type="protein sequence ID" value="VHO01101.1"/>
    <property type="molecule type" value="Genomic_DNA"/>
</dbReference>
<sequence>MKAMKKTLACVSAALAAVLGFSLTTTPVAQAAILPGPGYTVPEISDPHCTLTKKDPYPVVLIHGTWANAQKWKYLTPYLRQNGMCVWALNFGYNEDAIFEKYRERYAVQDVDTSLKEIDAYVKMVMRKTGAKKVNVAAHSLAGLLTKLWIYKYKANRYVNNAVLITPTLKGTDMDGMGAFGPHKYPILPEAIGFFASLPAEYQLWDSPTIAYAKSIPDTMPGVHYASLMTKDDKTATPYTTGMMKAGPRATVQNVVIQDVCRVDHEITHSGMIEDPIARPVILRALRNQPANCKGTPWEVPNGWVGKSHKGENNGFAGDAGQSDYTAP</sequence>
<dbReference type="GO" id="GO:0003824">
    <property type="term" value="F:catalytic activity"/>
    <property type="evidence" value="ECO:0007669"/>
    <property type="project" value="UniProtKB-ARBA"/>
</dbReference>
<feature type="signal peptide" evidence="2">
    <location>
        <begin position="1"/>
        <end position="31"/>
    </location>
</feature>
<dbReference type="Pfam" id="PF00561">
    <property type="entry name" value="Abhydrolase_1"/>
    <property type="match status" value="1"/>
</dbReference>
<dbReference type="SUPFAM" id="SSF53474">
    <property type="entry name" value="alpha/beta-Hydrolases"/>
    <property type="match status" value="1"/>
</dbReference>
<evidence type="ECO:0000313" key="4">
    <source>
        <dbReference type="EMBL" id="VHO01101.1"/>
    </source>
</evidence>
<keyword evidence="2" id="KW-0732">Signal</keyword>
<protein>
    <recommendedName>
        <fullName evidence="3">AB hydrolase-1 domain-containing protein</fullName>
    </recommendedName>
</protein>
<evidence type="ECO:0000313" key="5">
    <source>
        <dbReference type="Proteomes" id="UP000324288"/>
    </source>
</evidence>
<dbReference type="AlphaFoldDB" id="A0A5E3ZY19"/>
<dbReference type="InterPro" id="IPR029058">
    <property type="entry name" value="AB_hydrolase_fold"/>
</dbReference>
<evidence type="ECO:0000256" key="1">
    <source>
        <dbReference type="SAM" id="MobiDB-lite"/>
    </source>
</evidence>
<evidence type="ECO:0000256" key="2">
    <source>
        <dbReference type="SAM" id="SignalP"/>
    </source>
</evidence>
<organism evidence="4 5">
    <name type="scientific">Lawsonella clevelandensis</name>
    <dbReference type="NCBI Taxonomy" id="1528099"/>
    <lineage>
        <taxon>Bacteria</taxon>
        <taxon>Bacillati</taxon>
        <taxon>Actinomycetota</taxon>
        <taxon>Actinomycetes</taxon>
        <taxon>Mycobacteriales</taxon>
        <taxon>Lawsonellaceae</taxon>
        <taxon>Lawsonella</taxon>
    </lineage>
</organism>
<accession>A0A5E3ZY19</accession>
<dbReference type="InterPro" id="IPR000073">
    <property type="entry name" value="AB_hydrolase_1"/>
</dbReference>
<evidence type="ECO:0000259" key="3">
    <source>
        <dbReference type="Pfam" id="PF00561"/>
    </source>
</evidence>
<dbReference type="Gene3D" id="3.40.50.1820">
    <property type="entry name" value="alpha/beta hydrolase"/>
    <property type="match status" value="1"/>
</dbReference>
<keyword evidence="5" id="KW-1185">Reference proteome</keyword>